<keyword evidence="1" id="KW-0378">Hydrolase</keyword>
<dbReference type="Gene3D" id="3.10.129.10">
    <property type="entry name" value="Hotdog Thioesterase"/>
    <property type="match status" value="1"/>
</dbReference>
<dbReference type="Proteomes" id="UP001058860">
    <property type="component" value="Chromosome"/>
</dbReference>
<evidence type="ECO:0000313" key="3">
    <source>
        <dbReference type="EMBL" id="UUY03429.1"/>
    </source>
</evidence>
<dbReference type="RefSeq" id="WP_353863935.1">
    <property type="nucleotide sequence ID" value="NZ_CP088295.1"/>
</dbReference>
<organism evidence="3 4">
    <name type="scientific">Svornostia abyssi</name>
    <dbReference type="NCBI Taxonomy" id="2898438"/>
    <lineage>
        <taxon>Bacteria</taxon>
        <taxon>Bacillati</taxon>
        <taxon>Actinomycetota</taxon>
        <taxon>Thermoleophilia</taxon>
        <taxon>Solirubrobacterales</taxon>
        <taxon>Baekduiaceae</taxon>
        <taxon>Svornostia</taxon>
    </lineage>
</organism>
<dbReference type="PANTHER" id="PTHR43240:SF1">
    <property type="entry name" value="BLR5584 PROTEIN"/>
    <property type="match status" value="1"/>
</dbReference>
<gene>
    <name evidence="3" type="ORF">LRS13_22615</name>
</gene>
<dbReference type="CDD" id="cd03443">
    <property type="entry name" value="PaaI_thioesterase"/>
    <property type="match status" value="1"/>
</dbReference>
<evidence type="ECO:0000256" key="1">
    <source>
        <dbReference type="ARBA" id="ARBA00022801"/>
    </source>
</evidence>
<proteinExistence type="predicted"/>
<dbReference type="PANTHER" id="PTHR43240">
    <property type="entry name" value="1,4-DIHYDROXY-2-NAPHTHOYL-COA THIOESTERASE 1"/>
    <property type="match status" value="1"/>
</dbReference>
<dbReference type="NCBIfam" id="TIGR00369">
    <property type="entry name" value="unchar_dom_1"/>
    <property type="match status" value="1"/>
</dbReference>
<protein>
    <submittedName>
        <fullName evidence="3">PaaI family thioesterase</fullName>
    </submittedName>
</protein>
<name>A0ABY5PFH6_9ACTN</name>
<dbReference type="InterPro" id="IPR006683">
    <property type="entry name" value="Thioestr_dom"/>
</dbReference>
<accession>A0ABY5PFH6</accession>
<dbReference type="Pfam" id="PF03061">
    <property type="entry name" value="4HBT"/>
    <property type="match status" value="1"/>
</dbReference>
<feature type="domain" description="Thioesterase" evidence="2">
    <location>
        <begin position="77"/>
        <end position="154"/>
    </location>
</feature>
<keyword evidence="4" id="KW-1185">Reference proteome</keyword>
<dbReference type="SUPFAM" id="SSF54637">
    <property type="entry name" value="Thioesterase/thiol ester dehydrase-isomerase"/>
    <property type="match status" value="1"/>
</dbReference>
<dbReference type="InterPro" id="IPR029069">
    <property type="entry name" value="HotDog_dom_sf"/>
</dbReference>
<sequence length="164" mass="17579">MTPETATRERTITWDDPKPLLAEAATLSGLEYMQRLAAGEIPPPPIAKLMGFELPEIAEGNVSISCVPQEWHYNPIGMVHGGLAATMLDTVLGISIHTTLAAGEAYTTVDLHVQYLRAMSVDTGRVKATGKVVHRGRRIATAEGRLTDADGKLIATGITTCMIL</sequence>
<evidence type="ECO:0000259" key="2">
    <source>
        <dbReference type="Pfam" id="PF03061"/>
    </source>
</evidence>
<dbReference type="InterPro" id="IPR003736">
    <property type="entry name" value="PAAI_dom"/>
</dbReference>
<evidence type="ECO:0000313" key="4">
    <source>
        <dbReference type="Proteomes" id="UP001058860"/>
    </source>
</evidence>
<reference evidence="4" key="1">
    <citation type="submission" date="2021-11" db="EMBL/GenBank/DDBJ databases">
        <title>Cultivation dependent microbiological survey of springs from the worlds oldest radium mine currently devoted to the extraction of radon-saturated water.</title>
        <authorList>
            <person name="Kapinusova G."/>
            <person name="Smrhova T."/>
            <person name="Strejcek M."/>
            <person name="Suman J."/>
            <person name="Jani K."/>
            <person name="Pajer P."/>
            <person name="Uhlik O."/>
        </authorList>
    </citation>
    <scope>NUCLEOTIDE SEQUENCE [LARGE SCALE GENOMIC DNA]</scope>
    <source>
        <strain evidence="4">J379</strain>
    </source>
</reference>
<dbReference type="EMBL" id="CP088295">
    <property type="protein sequence ID" value="UUY03429.1"/>
    <property type="molecule type" value="Genomic_DNA"/>
</dbReference>